<dbReference type="HOGENOM" id="CLU_2708813_0_0_1"/>
<evidence type="ECO:0000313" key="2">
    <source>
        <dbReference type="Proteomes" id="UP000026961"/>
    </source>
</evidence>
<dbReference type="AlphaFoldDB" id="A0A0D9ZHQ3"/>
<name>A0A0D9ZHQ3_9ORYZ</name>
<sequence>MALGSSRHRSSDRKKLVEKCEVGQIGNANMDRSEVADAIRQDPSELHGAKVYGDNLSWRCRATSDTIPSAEMD</sequence>
<organism evidence="1">
    <name type="scientific">Oryza glumipatula</name>
    <dbReference type="NCBI Taxonomy" id="40148"/>
    <lineage>
        <taxon>Eukaryota</taxon>
        <taxon>Viridiplantae</taxon>
        <taxon>Streptophyta</taxon>
        <taxon>Embryophyta</taxon>
        <taxon>Tracheophyta</taxon>
        <taxon>Spermatophyta</taxon>
        <taxon>Magnoliopsida</taxon>
        <taxon>Liliopsida</taxon>
        <taxon>Poales</taxon>
        <taxon>Poaceae</taxon>
        <taxon>BOP clade</taxon>
        <taxon>Oryzoideae</taxon>
        <taxon>Oryzeae</taxon>
        <taxon>Oryzinae</taxon>
        <taxon>Oryza</taxon>
    </lineage>
</organism>
<dbReference type="Proteomes" id="UP000026961">
    <property type="component" value="Chromosome 4"/>
</dbReference>
<accession>A0A0D9ZHQ3</accession>
<reference evidence="1" key="1">
    <citation type="submission" date="2015-04" db="UniProtKB">
        <authorList>
            <consortium name="EnsemblPlants"/>
        </authorList>
    </citation>
    <scope>IDENTIFICATION</scope>
</reference>
<dbReference type="EnsemblPlants" id="OGLUM04G04140.1">
    <property type="protein sequence ID" value="OGLUM04G04140.1"/>
    <property type="gene ID" value="OGLUM04G04140"/>
</dbReference>
<proteinExistence type="predicted"/>
<evidence type="ECO:0000313" key="1">
    <source>
        <dbReference type="EnsemblPlants" id="OGLUM04G04140.1"/>
    </source>
</evidence>
<keyword evidence="2" id="KW-1185">Reference proteome</keyword>
<reference evidence="1" key="2">
    <citation type="submission" date="2018-05" db="EMBL/GenBank/DDBJ databases">
        <title>OgluRS3 (Oryza glumaepatula Reference Sequence Version 3).</title>
        <authorList>
            <person name="Zhang J."/>
            <person name="Kudrna D."/>
            <person name="Lee S."/>
            <person name="Talag J."/>
            <person name="Welchert J."/>
            <person name="Wing R.A."/>
        </authorList>
    </citation>
    <scope>NUCLEOTIDE SEQUENCE [LARGE SCALE GENOMIC DNA]</scope>
</reference>
<protein>
    <submittedName>
        <fullName evidence="1">Uncharacterized protein</fullName>
    </submittedName>
</protein>
<dbReference type="Gramene" id="OGLUM04G04140.1">
    <property type="protein sequence ID" value="OGLUM04G04140.1"/>
    <property type="gene ID" value="OGLUM04G04140"/>
</dbReference>